<dbReference type="CDD" id="cd00093">
    <property type="entry name" value="HTH_XRE"/>
    <property type="match status" value="1"/>
</dbReference>
<dbReference type="KEGG" id="mcab:HXZ27_31035"/>
<dbReference type="EMBL" id="CP058322">
    <property type="protein sequence ID" value="QLD28096.1"/>
    <property type="molecule type" value="Genomic_DNA"/>
</dbReference>
<accession>A0A7H8XSV2</accession>
<protein>
    <submittedName>
        <fullName evidence="3">Helix-turn-helix transcriptional regulator</fullName>
    </submittedName>
</protein>
<dbReference type="Gene3D" id="1.10.260.40">
    <property type="entry name" value="lambda repressor-like DNA-binding domains"/>
    <property type="match status" value="1"/>
</dbReference>
<reference evidence="3 4" key="1">
    <citation type="submission" date="2020-07" db="EMBL/GenBank/DDBJ databases">
        <title>A bifunctional nitrone conjugated secondary metabolite targeting the ribosome.</title>
        <authorList>
            <person name="Limbrick E.M."/>
            <person name="Graf M."/>
            <person name="Derewacz D.K."/>
            <person name="Nguyen F."/>
            <person name="Spraggins J.M."/>
            <person name="Wieland M."/>
            <person name="Ynigez-Gutierrez A.E."/>
            <person name="Reisman B.J."/>
            <person name="Zinshteyn B."/>
            <person name="McCulloch K."/>
            <person name="Iverson T.M."/>
            <person name="Green R."/>
            <person name="Wilson D.N."/>
            <person name="Bachmann B.O."/>
        </authorList>
    </citation>
    <scope>NUCLEOTIDE SEQUENCE [LARGE SCALE GENOMIC DNA]</scope>
    <source>
        <strain evidence="4">aurantiaca</strain>
    </source>
</reference>
<feature type="domain" description="HTH cro/C1-type" evidence="2">
    <location>
        <begin position="37"/>
        <end position="92"/>
    </location>
</feature>
<organism evidence="3 4">
    <name type="scientific">Micromonospora carbonacea</name>
    <dbReference type="NCBI Taxonomy" id="47853"/>
    <lineage>
        <taxon>Bacteria</taxon>
        <taxon>Bacillati</taxon>
        <taxon>Actinomycetota</taxon>
        <taxon>Actinomycetes</taxon>
        <taxon>Micromonosporales</taxon>
        <taxon>Micromonosporaceae</taxon>
        <taxon>Micromonospora</taxon>
    </lineage>
</organism>
<sequence>MPRPRRSGYPPRRAPGRSRTGGGSVNSPELLPVGRRVAYWRGRRRLSQQVFADRLGRSKSWVDKVERGVRSLDKVSTLRDIAAVLRIDTAVLLGRDARPAATTERVEGVERIREALSTYEIALGRPSARKGAVPADRLARDVEHAWVTFQHARYPQVIAAVPGLLAGVQRAAADDPGWGRPLLVEGYRLTASVLVKLGEVELGWLAADRAMAAATGDPVLVAAAAVQLGQVFRAAGRARAAQSAVLAAAYRIAPDHPAEGAPGALSLCGTLLVQGALSAARRGDDRAADELLDEAAGMAARVGDGQDHHRTAFGPTAVDLARAAAALDLGDAGGAVAWHERTTRRDGWRWLPLEHRAAHLVDAARAYAWADDPARAGRVLLDADRLAPAEVRQRPAAREVLAQVARDPHAPATIVQLAVAVGVT</sequence>
<evidence type="ECO:0000313" key="4">
    <source>
        <dbReference type="Proteomes" id="UP000509335"/>
    </source>
</evidence>
<name>A0A7H8XSV2_9ACTN</name>
<dbReference type="Proteomes" id="UP000509335">
    <property type="component" value="Chromosome"/>
</dbReference>
<evidence type="ECO:0000313" key="3">
    <source>
        <dbReference type="EMBL" id="QLD28096.1"/>
    </source>
</evidence>
<dbReference type="SMART" id="SM00530">
    <property type="entry name" value="HTH_XRE"/>
    <property type="match status" value="1"/>
</dbReference>
<gene>
    <name evidence="3" type="ORF">HXZ27_31035</name>
</gene>
<dbReference type="PROSITE" id="PS50943">
    <property type="entry name" value="HTH_CROC1"/>
    <property type="match status" value="1"/>
</dbReference>
<feature type="region of interest" description="Disordered" evidence="1">
    <location>
        <begin position="1"/>
        <end position="29"/>
    </location>
</feature>
<evidence type="ECO:0000256" key="1">
    <source>
        <dbReference type="SAM" id="MobiDB-lite"/>
    </source>
</evidence>
<dbReference type="Pfam" id="PF13560">
    <property type="entry name" value="HTH_31"/>
    <property type="match status" value="1"/>
</dbReference>
<dbReference type="GO" id="GO:0003677">
    <property type="term" value="F:DNA binding"/>
    <property type="evidence" value="ECO:0007669"/>
    <property type="project" value="InterPro"/>
</dbReference>
<proteinExistence type="predicted"/>
<dbReference type="AlphaFoldDB" id="A0A7H8XSV2"/>
<dbReference type="InterPro" id="IPR010982">
    <property type="entry name" value="Lambda_DNA-bd_dom_sf"/>
</dbReference>
<dbReference type="SUPFAM" id="SSF47413">
    <property type="entry name" value="lambda repressor-like DNA-binding domains"/>
    <property type="match status" value="1"/>
</dbReference>
<dbReference type="InterPro" id="IPR001387">
    <property type="entry name" value="Cro/C1-type_HTH"/>
</dbReference>
<evidence type="ECO:0000259" key="2">
    <source>
        <dbReference type="PROSITE" id="PS50943"/>
    </source>
</evidence>